<protein>
    <recommendedName>
        <fullName evidence="4 6">Signal peptidase I</fullName>
        <ecNumber evidence="3 6">3.4.21.89</ecNumber>
    </recommendedName>
</protein>
<comment type="catalytic activity">
    <reaction evidence="1 6">
        <text>Cleavage of hydrophobic, N-terminal signal or leader sequences from secreted and periplasmic proteins.</text>
        <dbReference type="EC" id="3.4.21.89"/>
    </reaction>
</comment>
<proteinExistence type="inferred from homology"/>
<evidence type="ECO:0000256" key="6">
    <source>
        <dbReference type="RuleBase" id="RU362042"/>
    </source>
</evidence>
<evidence type="ECO:0000256" key="3">
    <source>
        <dbReference type="ARBA" id="ARBA00013208"/>
    </source>
</evidence>
<dbReference type="RefSeq" id="WP_204500001.1">
    <property type="nucleotide sequence ID" value="NZ_JACJKJ010000006.1"/>
</dbReference>
<keyword evidence="9" id="KW-1185">Reference proteome</keyword>
<keyword evidence="6" id="KW-0812">Transmembrane</keyword>
<dbReference type="Gene3D" id="2.10.109.10">
    <property type="entry name" value="Umud Fragment, subunit A"/>
    <property type="match status" value="1"/>
</dbReference>
<evidence type="ECO:0000313" key="8">
    <source>
        <dbReference type="EMBL" id="MBM6806258.1"/>
    </source>
</evidence>
<dbReference type="EC" id="3.4.21.89" evidence="3 6"/>
<dbReference type="InterPro" id="IPR000223">
    <property type="entry name" value="Pept_S26A_signal_pept_1"/>
</dbReference>
<evidence type="ECO:0000256" key="2">
    <source>
        <dbReference type="ARBA" id="ARBA00009370"/>
    </source>
</evidence>
<organism evidence="8 9">
    <name type="scientific">Bacteroides caecicola</name>
    <dbReference type="NCBI Taxonomy" id="1462569"/>
    <lineage>
        <taxon>Bacteria</taxon>
        <taxon>Pseudomonadati</taxon>
        <taxon>Bacteroidota</taxon>
        <taxon>Bacteroidia</taxon>
        <taxon>Bacteroidales</taxon>
        <taxon>Bacteroidaceae</taxon>
        <taxon>Bacteroides</taxon>
    </lineage>
</organism>
<dbReference type="NCBIfam" id="TIGR02227">
    <property type="entry name" value="sigpep_I_bact"/>
    <property type="match status" value="1"/>
</dbReference>
<keyword evidence="6" id="KW-0645">Protease</keyword>
<gene>
    <name evidence="8" type="primary">lepB</name>
    <name evidence="8" type="ORF">H6A24_07065</name>
</gene>
<comment type="subcellular location">
    <subcellularLocation>
        <location evidence="6">Membrane</location>
        <topology evidence="6">Single-pass type II membrane protein</topology>
    </subcellularLocation>
</comment>
<dbReference type="InterPro" id="IPR019758">
    <property type="entry name" value="Pept_S26A_signal_pept_1_CS"/>
</dbReference>
<dbReference type="InterPro" id="IPR019533">
    <property type="entry name" value="Peptidase_S26"/>
</dbReference>
<comment type="caution">
    <text evidence="8">The sequence shown here is derived from an EMBL/GenBank/DDBJ whole genome shotgun (WGS) entry which is preliminary data.</text>
</comment>
<accession>A0ABS2F915</accession>
<feature type="transmembrane region" description="Helical" evidence="6">
    <location>
        <begin position="12"/>
        <end position="33"/>
    </location>
</feature>
<evidence type="ECO:0000256" key="1">
    <source>
        <dbReference type="ARBA" id="ARBA00000677"/>
    </source>
</evidence>
<dbReference type="Pfam" id="PF10502">
    <property type="entry name" value="Peptidase_S26"/>
    <property type="match status" value="1"/>
</dbReference>
<comment type="similarity">
    <text evidence="2 6">Belongs to the peptidase S26 family.</text>
</comment>
<dbReference type="PANTHER" id="PTHR43390">
    <property type="entry name" value="SIGNAL PEPTIDASE I"/>
    <property type="match status" value="1"/>
</dbReference>
<dbReference type="Proteomes" id="UP000782117">
    <property type="component" value="Unassembled WGS sequence"/>
</dbReference>
<dbReference type="PANTHER" id="PTHR43390:SF1">
    <property type="entry name" value="CHLOROPLAST PROCESSING PEPTIDASE"/>
    <property type="match status" value="1"/>
</dbReference>
<name>A0ABS2F915_9BACE</name>
<dbReference type="CDD" id="cd06530">
    <property type="entry name" value="S26_SPase_I"/>
    <property type="match status" value="2"/>
</dbReference>
<dbReference type="GO" id="GO:0009003">
    <property type="term" value="F:signal peptidase activity"/>
    <property type="evidence" value="ECO:0007669"/>
    <property type="project" value="UniProtKB-EC"/>
</dbReference>
<keyword evidence="6" id="KW-1133">Transmembrane helix</keyword>
<reference evidence="8 9" key="1">
    <citation type="journal article" date="2021" name="Sci. Rep.">
        <title>The distribution of antibiotic resistance genes in chicken gut microbiota commensals.</title>
        <authorList>
            <person name="Juricova H."/>
            <person name="Matiasovicova J."/>
            <person name="Kubasova T."/>
            <person name="Cejkova D."/>
            <person name="Rychlik I."/>
        </authorList>
    </citation>
    <scope>NUCLEOTIDE SEQUENCE [LARGE SCALE GENOMIC DNA]</scope>
    <source>
        <strain evidence="8 9">An768</strain>
    </source>
</reference>
<keyword evidence="6" id="KW-0472">Membrane</keyword>
<evidence type="ECO:0000256" key="4">
    <source>
        <dbReference type="ARBA" id="ARBA00019232"/>
    </source>
</evidence>
<feature type="domain" description="Peptidase S26" evidence="7">
    <location>
        <begin position="23"/>
        <end position="282"/>
    </location>
</feature>
<evidence type="ECO:0000256" key="5">
    <source>
        <dbReference type="ARBA" id="ARBA00022801"/>
    </source>
</evidence>
<dbReference type="EMBL" id="JACJKJ010000006">
    <property type="protein sequence ID" value="MBM6806258.1"/>
    <property type="molecule type" value="Genomic_DNA"/>
</dbReference>
<evidence type="ECO:0000313" key="9">
    <source>
        <dbReference type="Proteomes" id="UP000782117"/>
    </source>
</evidence>
<dbReference type="PROSITE" id="PS00761">
    <property type="entry name" value="SPASE_I_3"/>
    <property type="match status" value="1"/>
</dbReference>
<dbReference type="PRINTS" id="PR00727">
    <property type="entry name" value="LEADERPTASE"/>
</dbReference>
<dbReference type="InterPro" id="IPR036286">
    <property type="entry name" value="LexA/Signal_pep-like_sf"/>
</dbReference>
<evidence type="ECO:0000259" key="7">
    <source>
        <dbReference type="Pfam" id="PF10502"/>
    </source>
</evidence>
<dbReference type="SUPFAM" id="SSF51306">
    <property type="entry name" value="LexA/Signal peptidase"/>
    <property type="match status" value="1"/>
</dbReference>
<sequence length="302" mass="35287">MKQVNWRKYGQVLYKVLAGLTCVYAAWIVLRIVTQVFVFASFSIPTASMKPVLCPGDYVLVNKFLKGARIFDLEDAVEHRPLKIKRLPGLEKFRRGEVLVFNFPYPERWDSIGFDVMLYYVKRCIAMPGDTVEIRNARYRVRGIHDELGNTDSQRSLAAMLATDRGVEEMIHRNSYNAFPGDSALGWNIKDFGPLYVPACGDSIRMDSLHFKLYRNLIEWEQRGKLVCNDGHFYLNSEEIKGYRFKSNYYFMGGDNCFDSQDSRYWGLLPECYIVGRVVRIWKSENRFTGKLNWDRIWKKVE</sequence>
<keyword evidence="5 6" id="KW-0378">Hydrolase</keyword>